<organism evidence="4 5">
    <name type="scientific">Coniophora puteana (strain RWD-64-598)</name>
    <name type="common">Brown rot fungus</name>
    <dbReference type="NCBI Taxonomy" id="741705"/>
    <lineage>
        <taxon>Eukaryota</taxon>
        <taxon>Fungi</taxon>
        <taxon>Dikarya</taxon>
        <taxon>Basidiomycota</taxon>
        <taxon>Agaricomycotina</taxon>
        <taxon>Agaricomycetes</taxon>
        <taxon>Agaricomycetidae</taxon>
        <taxon>Boletales</taxon>
        <taxon>Coniophorineae</taxon>
        <taxon>Coniophoraceae</taxon>
        <taxon>Coniophora</taxon>
    </lineage>
</organism>
<dbReference type="KEGG" id="cput:CONPUDRAFT_121621"/>
<dbReference type="Proteomes" id="UP000053558">
    <property type="component" value="Unassembled WGS sequence"/>
</dbReference>
<dbReference type="RefSeq" id="XP_007767000.1">
    <property type="nucleotide sequence ID" value="XM_007768810.1"/>
</dbReference>
<dbReference type="EMBL" id="JH711576">
    <property type="protein sequence ID" value="EIW83166.1"/>
    <property type="molecule type" value="Genomic_DNA"/>
</dbReference>
<keyword evidence="2" id="KW-1133">Transmembrane helix</keyword>
<proteinExistence type="predicted"/>
<feature type="compositionally biased region" description="Polar residues" evidence="1">
    <location>
        <begin position="292"/>
        <end position="301"/>
    </location>
</feature>
<dbReference type="OMA" id="CMWANAT"/>
<keyword evidence="3" id="KW-0732">Signal</keyword>
<keyword evidence="2" id="KW-0472">Membrane</keyword>
<evidence type="ECO:0000313" key="5">
    <source>
        <dbReference type="Proteomes" id="UP000053558"/>
    </source>
</evidence>
<dbReference type="GeneID" id="19199629"/>
<comment type="caution">
    <text evidence="4">The sequence shown here is derived from an EMBL/GenBank/DDBJ whole genome shotgun (WGS) entry which is preliminary data.</text>
</comment>
<feature type="compositionally biased region" description="Basic and acidic residues" evidence="1">
    <location>
        <begin position="302"/>
        <end position="311"/>
    </location>
</feature>
<evidence type="ECO:0000313" key="4">
    <source>
        <dbReference type="EMBL" id="EIW83166.1"/>
    </source>
</evidence>
<feature type="transmembrane region" description="Helical" evidence="2">
    <location>
        <begin position="227"/>
        <end position="251"/>
    </location>
</feature>
<reference evidence="5" key="1">
    <citation type="journal article" date="2012" name="Science">
        <title>The Paleozoic origin of enzymatic lignin decomposition reconstructed from 31 fungal genomes.</title>
        <authorList>
            <person name="Floudas D."/>
            <person name="Binder M."/>
            <person name="Riley R."/>
            <person name="Barry K."/>
            <person name="Blanchette R.A."/>
            <person name="Henrissat B."/>
            <person name="Martinez A.T."/>
            <person name="Otillar R."/>
            <person name="Spatafora J.W."/>
            <person name="Yadav J.S."/>
            <person name="Aerts A."/>
            <person name="Benoit I."/>
            <person name="Boyd A."/>
            <person name="Carlson A."/>
            <person name="Copeland A."/>
            <person name="Coutinho P.M."/>
            <person name="de Vries R.P."/>
            <person name="Ferreira P."/>
            <person name="Findley K."/>
            <person name="Foster B."/>
            <person name="Gaskell J."/>
            <person name="Glotzer D."/>
            <person name="Gorecki P."/>
            <person name="Heitman J."/>
            <person name="Hesse C."/>
            <person name="Hori C."/>
            <person name="Igarashi K."/>
            <person name="Jurgens J.A."/>
            <person name="Kallen N."/>
            <person name="Kersten P."/>
            <person name="Kohler A."/>
            <person name="Kuees U."/>
            <person name="Kumar T.K.A."/>
            <person name="Kuo A."/>
            <person name="LaButti K."/>
            <person name="Larrondo L.F."/>
            <person name="Lindquist E."/>
            <person name="Ling A."/>
            <person name="Lombard V."/>
            <person name="Lucas S."/>
            <person name="Lundell T."/>
            <person name="Martin R."/>
            <person name="McLaughlin D.J."/>
            <person name="Morgenstern I."/>
            <person name="Morin E."/>
            <person name="Murat C."/>
            <person name="Nagy L.G."/>
            <person name="Nolan M."/>
            <person name="Ohm R.A."/>
            <person name="Patyshakuliyeva A."/>
            <person name="Rokas A."/>
            <person name="Ruiz-Duenas F.J."/>
            <person name="Sabat G."/>
            <person name="Salamov A."/>
            <person name="Samejima M."/>
            <person name="Schmutz J."/>
            <person name="Slot J.C."/>
            <person name="St John F."/>
            <person name="Stenlid J."/>
            <person name="Sun H."/>
            <person name="Sun S."/>
            <person name="Syed K."/>
            <person name="Tsang A."/>
            <person name="Wiebenga A."/>
            <person name="Young D."/>
            <person name="Pisabarro A."/>
            <person name="Eastwood D.C."/>
            <person name="Martin F."/>
            <person name="Cullen D."/>
            <person name="Grigoriev I.V."/>
            <person name="Hibbett D.S."/>
        </authorList>
    </citation>
    <scope>NUCLEOTIDE SEQUENCE [LARGE SCALE GENOMIC DNA]</scope>
    <source>
        <strain evidence="5">RWD-64-598 SS2</strain>
    </source>
</reference>
<dbReference type="OrthoDB" id="195231at2759"/>
<name>A0A5M3MVK5_CONPW</name>
<keyword evidence="5" id="KW-1185">Reference proteome</keyword>
<evidence type="ECO:0000256" key="1">
    <source>
        <dbReference type="SAM" id="MobiDB-lite"/>
    </source>
</evidence>
<feature type="chain" id="PRO_5024373886" evidence="3">
    <location>
        <begin position="18"/>
        <end position="336"/>
    </location>
</feature>
<accession>A0A5M3MVK5</accession>
<protein>
    <submittedName>
        <fullName evidence="4">Uncharacterized protein</fullName>
    </submittedName>
</protein>
<gene>
    <name evidence="4" type="ORF">CONPUDRAFT_121621</name>
</gene>
<evidence type="ECO:0000256" key="3">
    <source>
        <dbReference type="SAM" id="SignalP"/>
    </source>
</evidence>
<keyword evidence="2" id="KW-0812">Transmembrane</keyword>
<feature type="signal peptide" evidence="3">
    <location>
        <begin position="1"/>
        <end position="17"/>
    </location>
</feature>
<sequence>MLLPLPLLCALFPLVLAGSMGLGGNCSVSNNRLLLGNNQFHSDCHDSLYCDGTSNTCKSRGCRRDQYPLGYGKSEEDLPPLCEKGQFCPDEGDVCQSQLNVGSPCQLNRDDQCEPPEGSTELWDRFYGRNIHGAICLNYVCTWANLTAGDSCQVDNTAYIAYAGNDEYLDVVSRDDCMIGNYCDAQQLKCIPQKDIGQSCSADKECSTYNCNGVCAGSTDSPNVVKFWVYVVIAVFILGGMISTLVGLYLLHRRQREDAREKRWQYWNEQRSLRRHILQMCENAQMATSALDETSKGTMSEISHRRTESRGHRPTVSDDIVDMYSATAYRSSYPRP</sequence>
<dbReference type="AlphaFoldDB" id="A0A5M3MVK5"/>
<feature type="region of interest" description="Disordered" evidence="1">
    <location>
        <begin position="292"/>
        <end position="316"/>
    </location>
</feature>
<evidence type="ECO:0000256" key="2">
    <source>
        <dbReference type="SAM" id="Phobius"/>
    </source>
</evidence>